<dbReference type="NCBIfam" id="TIGR01145">
    <property type="entry name" value="ATP_synt_delta"/>
    <property type="match status" value="1"/>
</dbReference>
<dbReference type="PRINTS" id="PR00125">
    <property type="entry name" value="ATPASEDELTA"/>
</dbReference>
<evidence type="ECO:0000256" key="4">
    <source>
        <dbReference type="ARBA" id="ARBA00022781"/>
    </source>
</evidence>
<dbReference type="SUPFAM" id="SSF47928">
    <property type="entry name" value="N-terminal domain of the delta subunit of the F1F0-ATP synthase"/>
    <property type="match status" value="1"/>
</dbReference>
<protein>
    <recommendedName>
        <fullName evidence="10">ATP synthase subunit O, mitochondrial</fullName>
    </recommendedName>
</protein>
<keyword evidence="6" id="KW-0472">Membrane</keyword>
<evidence type="ECO:0000256" key="6">
    <source>
        <dbReference type="ARBA" id="ARBA00023136"/>
    </source>
</evidence>
<dbReference type="Pfam" id="PF00213">
    <property type="entry name" value="OSCP"/>
    <property type="match status" value="1"/>
</dbReference>
<dbReference type="InterPro" id="IPR026015">
    <property type="entry name" value="ATP_synth_OSCP/delta_N_sf"/>
</dbReference>
<proteinExistence type="inferred from homology"/>
<keyword evidence="9" id="KW-1185">Reference proteome</keyword>
<dbReference type="PANTHER" id="PTHR11910">
    <property type="entry name" value="ATP SYNTHASE DELTA CHAIN"/>
    <property type="match status" value="1"/>
</dbReference>
<keyword evidence="5" id="KW-0406">Ion transport</keyword>
<name>A0A8T2Q0F1_CERRI</name>
<dbReference type="OMA" id="VTTNWIN"/>
<dbReference type="GO" id="GO:0046933">
    <property type="term" value="F:proton-transporting ATP synthase activity, rotational mechanism"/>
    <property type="evidence" value="ECO:0007669"/>
    <property type="project" value="InterPro"/>
</dbReference>
<evidence type="ECO:0000256" key="2">
    <source>
        <dbReference type="ARBA" id="ARBA00007046"/>
    </source>
</evidence>
<dbReference type="OrthoDB" id="1262810at2759"/>
<comment type="caution">
    <text evidence="8">The sequence shown here is derived from an EMBL/GenBank/DDBJ whole genome shotgun (WGS) entry which is preliminary data.</text>
</comment>
<reference evidence="8" key="1">
    <citation type="submission" date="2021-08" db="EMBL/GenBank/DDBJ databases">
        <title>WGS assembly of Ceratopteris richardii.</title>
        <authorList>
            <person name="Marchant D.B."/>
            <person name="Chen G."/>
            <person name="Jenkins J."/>
            <person name="Shu S."/>
            <person name="Leebens-Mack J."/>
            <person name="Grimwood J."/>
            <person name="Schmutz J."/>
            <person name="Soltis P."/>
            <person name="Soltis D."/>
            <person name="Chen Z.-H."/>
        </authorList>
    </citation>
    <scope>NUCLEOTIDE SEQUENCE</scope>
    <source>
        <strain evidence="8">Whitten #5841</strain>
        <tissue evidence="8">Leaf</tissue>
    </source>
</reference>
<dbReference type="HAMAP" id="MF_01416">
    <property type="entry name" value="ATP_synth_delta_bact"/>
    <property type="match status" value="1"/>
</dbReference>
<keyword evidence="3" id="KW-0813">Transport</keyword>
<evidence type="ECO:0000256" key="7">
    <source>
        <dbReference type="ARBA" id="ARBA00023310"/>
    </source>
</evidence>
<keyword evidence="7" id="KW-0066">ATP synthesis</keyword>
<dbReference type="Gene3D" id="1.10.520.20">
    <property type="entry name" value="N-terminal domain of the delta subunit of the F1F0-ATP synthase"/>
    <property type="match status" value="1"/>
</dbReference>
<sequence length="239" mass="26606">MALRRGLLRLAAAPTVSLRSACSASPSSSLQVRDFSAGKECQEKEVSVKIPTQVYGIGGRYASSLYVTAVRANTFESVYNELNDLLKAIDKSPTFGDFLKDMSMPNKERVKIVQSLFKELGYSEISINFLALLAENGRLRNFKEVMKSLSELNMAHRKEVKATVTTVVELKDKELGELMKSLKKFVGSDHTILLEQKIDKRIMGGLVVDIGEKHIDLSIATKLKDMERVLREPLPDLVA</sequence>
<evidence type="ECO:0000256" key="1">
    <source>
        <dbReference type="ARBA" id="ARBA00004370"/>
    </source>
</evidence>
<dbReference type="GO" id="GO:0016020">
    <property type="term" value="C:membrane"/>
    <property type="evidence" value="ECO:0007669"/>
    <property type="project" value="UniProtKB-SubCell"/>
</dbReference>
<dbReference type="EMBL" id="CM035444">
    <property type="protein sequence ID" value="KAH7277160.1"/>
    <property type="molecule type" value="Genomic_DNA"/>
</dbReference>
<keyword evidence="4" id="KW-0375">Hydrogen ion transport</keyword>
<evidence type="ECO:0000313" key="8">
    <source>
        <dbReference type="EMBL" id="KAH7277160.1"/>
    </source>
</evidence>
<dbReference type="AlphaFoldDB" id="A0A8T2Q0F1"/>
<evidence type="ECO:0008006" key="10">
    <source>
        <dbReference type="Google" id="ProtNLM"/>
    </source>
</evidence>
<evidence type="ECO:0000256" key="5">
    <source>
        <dbReference type="ARBA" id="ARBA00023065"/>
    </source>
</evidence>
<evidence type="ECO:0000256" key="3">
    <source>
        <dbReference type="ARBA" id="ARBA00022448"/>
    </source>
</evidence>
<evidence type="ECO:0000313" key="9">
    <source>
        <dbReference type="Proteomes" id="UP000825935"/>
    </source>
</evidence>
<gene>
    <name evidence="8" type="ORF">KP509_39G036800</name>
</gene>
<comment type="similarity">
    <text evidence="2">Belongs to the ATPase delta chain family.</text>
</comment>
<dbReference type="InterPro" id="IPR000711">
    <property type="entry name" value="ATPase_OSCP/dsu"/>
</dbReference>
<accession>A0A8T2Q0F1</accession>
<dbReference type="Proteomes" id="UP000825935">
    <property type="component" value="Chromosome 39"/>
</dbReference>
<organism evidence="8 9">
    <name type="scientific">Ceratopteris richardii</name>
    <name type="common">Triangle waterfern</name>
    <dbReference type="NCBI Taxonomy" id="49495"/>
    <lineage>
        <taxon>Eukaryota</taxon>
        <taxon>Viridiplantae</taxon>
        <taxon>Streptophyta</taxon>
        <taxon>Embryophyta</taxon>
        <taxon>Tracheophyta</taxon>
        <taxon>Polypodiopsida</taxon>
        <taxon>Polypodiidae</taxon>
        <taxon>Polypodiales</taxon>
        <taxon>Pteridineae</taxon>
        <taxon>Pteridaceae</taxon>
        <taxon>Parkerioideae</taxon>
        <taxon>Ceratopteris</taxon>
    </lineage>
</organism>
<comment type="subcellular location">
    <subcellularLocation>
        <location evidence="1">Membrane</location>
    </subcellularLocation>
</comment>